<dbReference type="Gene3D" id="1.20.144.10">
    <property type="entry name" value="Phosphatidic acid phosphatase type 2/haloperoxidase"/>
    <property type="match status" value="1"/>
</dbReference>
<accession>A0A0W8IA42</accession>
<evidence type="ECO:0000256" key="1">
    <source>
        <dbReference type="SAM" id="Phobius"/>
    </source>
</evidence>
<dbReference type="PANTHER" id="PTHR14969:SF13">
    <property type="entry name" value="AT30094P"/>
    <property type="match status" value="1"/>
</dbReference>
<keyword evidence="4" id="KW-1185">Reference proteome</keyword>
<dbReference type="SMART" id="SM00014">
    <property type="entry name" value="acidPPc"/>
    <property type="match status" value="1"/>
</dbReference>
<organism evidence="3 4">
    <name type="scientific">Serinicoccus chungangensis</name>
    <dbReference type="NCBI Taxonomy" id="767452"/>
    <lineage>
        <taxon>Bacteria</taxon>
        <taxon>Bacillati</taxon>
        <taxon>Actinomycetota</taxon>
        <taxon>Actinomycetes</taxon>
        <taxon>Micrococcales</taxon>
        <taxon>Ornithinimicrobiaceae</taxon>
        <taxon>Serinicoccus</taxon>
    </lineage>
</organism>
<dbReference type="InterPro" id="IPR000326">
    <property type="entry name" value="PAP2/HPO"/>
</dbReference>
<comment type="caution">
    <text evidence="3">The sequence shown here is derived from an EMBL/GenBank/DDBJ whole genome shotgun (WGS) entry which is preliminary data.</text>
</comment>
<dbReference type="Proteomes" id="UP000054837">
    <property type="component" value="Unassembled WGS sequence"/>
</dbReference>
<proteinExistence type="predicted"/>
<dbReference type="CDD" id="cd03392">
    <property type="entry name" value="PAP2_like_2"/>
    <property type="match status" value="1"/>
</dbReference>
<dbReference type="STRING" id="767452.AVL62_11385"/>
<sequence length="227" mass="23718">MTAAEVDLDTRRPRTTTAVVGVLLVTLGCALGWWASVQGGPWPVDVWWNGVVSGHRVPALLESARVLDLLGAGVVGVYVIPVGATLALTLSGRRWAAAYLLTTLVVSAVLVQVLKHVVGRARPDGILVVVDEGSFPSGHTANAATLAVVAAVLLPVLWVRVVGTVAVLLMALSRTYLHAHWLSDTLGGVLLGSGVALLLAAAFWGPLARERDVPEADTRGDGHRSPT</sequence>
<feature type="transmembrane region" description="Helical" evidence="1">
    <location>
        <begin position="143"/>
        <end position="169"/>
    </location>
</feature>
<dbReference type="SUPFAM" id="SSF48317">
    <property type="entry name" value="Acid phosphatase/Vanadium-dependent haloperoxidase"/>
    <property type="match status" value="1"/>
</dbReference>
<evidence type="ECO:0000259" key="2">
    <source>
        <dbReference type="SMART" id="SM00014"/>
    </source>
</evidence>
<dbReference type="PANTHER" id="PTHR14969">
    <property type="entry name" value="SPHINGOSINE-1-PHOSPHATE PHOSPHOHYDROLASE"/>
    <property type="match status" value="1"/>
</dbReference>
<feature type="transmembrane region" description="Helical" evidence="1">
    <location>
        <begin position="69"/>
        <end position="88"/>
    </location>
</feature>
<feature type="domain" description="Phosphatidic acid phosphatase type 2/haloperoxidase" evidence="2">
    <location>
        <begin position="96"/>
        <end position="200"/>
    </location>
</feature>
<dbReference type="InterPro" id="IPR036938">
    <property type="entry name" value="PAP2/HPO_sf"/>
</dbReference>
<dbReference type="EMBL" id="LQBL01000011">
    <property type="protein sequence ID" value="KUG56743.1"/>
    <property type="molecule type" value="Genomic_DNA"/>
</dbReference>
<keyword evidence="1" id="KW-1133">Transmembrane helix</keyword>
<dbReference type="Pfam" id="PF01569">
    <property type="entry name" value="PAP2"/>
    <property type="match status" value="1"/>
</dbReference>
<evidence type="ECO:0000313" key="4">
    <source>
        <dbReference type="Proteomes" id="UP000054837"/>
    </source>
</evidence>
<keyword evidence="1" id="KW-0472">Membrane</keyword>
<name>A0A0W8IA42_9MICO</name>
<feature type="transmembrane region" description="Helical" evidence="1">
    <location>
        <begin position="95"/>
        <end position="114"/>
    </location>
</feature>
<evidence type="ECO:0000313" key="3">
    <source>
        <dbReference type="EMBL" id="KUG56743.1"/>
    </source>
</evidence>
<reference evidence="3 4" key="1">
    <citation type="submission" date="2015-12" db="EMBL/GenBank/DDBJ databases">
        <title>Serinicoccus chungangenesis strain CD08_5 genome sequencing and assembly.</title>
        <authorList>
            <person name="Chander A.M."/>
            <person name="Kaur G."/>
            <person name="Nair G.R."/>
            <person name="Dhawan D.K."/>
            <person name="Kochhar R.K."/>
            <person name="Mayilraj S."/>
            <person name="Bhadada S.K."/>
        </authorList>
    </citation>
    <scope>NUCLEOTIDE SEQUENCE [LARGE SCALE GENOMIC DNA]</scope>
    <source>
        <strain evidence="3 4">CD08_5</strain>
    </source>
</reference>
<protein>
    <recommendedName>
        <fullName evidence="2">Phosphatidic acid phosphatase type 2/haloperoxidase domain-containing protein</fullName>
    </recommendedName>
</protein>
<feature type="transmembrane region" description="Helical" evidence="1">
    <location>
        <begin position="181"/>
        <end position="204"/>
    </location>
</feature>
<feature type="transmembrane region" description="Helical" evidence="1">
    <location>
        <begin position="18"/>
        <end position="36"/>
    </location>
</feature>
<dbReference type="AlphaFoldDB" id="A0A0W8IA42"/>
<gene>
    <name evidence="3" type="ORF">AVL62_11385</name>
</gene>
<keyword evidence="1" id="KW-0812">Transmembrane</keyword>